<keyword evidence="2" id="KW-0378">Hydrolase</keyword>
<sequence length="286" mass="31417">MRVVSWNIHWGCGKDGRIRIHAIIDVLRRLNPDVICLQEVAANHPELEGSATANQFKQLAGAFGGFHAIEHAPSEIYRNNVPRLFGNLILSKYRITQAHRHMLPWPADPGRSPGMPRGAIEVVLDAPGAKLRLVTTHLEYYSPLQRMAQVRRLRELHAEACARAHSFAVHPEMDAPYQLGLRPASAVYCGDFNMAPGAEDYQAWLAPGTDGALGLVDAWNACHPGQGRAPTAGLHGFPWPEKPECYDYFFVTEDLAPRVAAVEVQSETAASDHQPVVLDLTPGSDA</sequence>
<name>A0ABW0L962_9BURK</name>
<dbReference type="Proteomes" id="UP001596050">
    <property type="component" value="Unassembled WGS sequence"/>
</dbReference>
<accession>A0ABW0L962</accession>
<dbReference type="InterPro" id="IPR005135">
    <property type="entry name" value="Endo/exonuclease/phosphatase"/>
</dbReference>
<dbReference type="InterPro" id="IPR051916">
    <property type="entry name" value="GPI-anchor_lipid_remodeler"/>
</dbReference>
<keyword evidence="2" id="KW-0255">Endonuclease</keyword>
<gene>
    <name evidence="2" type="ORF">ACFPN5_15930</name>
</gene>
<dbReference type="Pfam" id="PF03372">
    <property type="entry name" value="Exo_endo_phos"/>
    <property type="match status" value="1"/>
</dbReference>
<evidence type="ECO:0000313" key="3">
    <source>
        <dbReference type="Proteomes" id="UP001596050"/>
    </source>
</evidence>
<dbReference type="EMBL" id="JBHSMU010000015">
    <property type="protein sequence ID" value="MFC5461301.1"/>
    <property type="molecule type" value="Genomic_DNA"/>
</dbReference>
<dbReference type="RefSeq" id="WP_379784739.1">
    <property type="nucleotide sequence ID" value="NZ_JBHSMU010000015.1"/>
</dbReference>
<reference evidence="3" key="1">
    <citation type="journal article" date="2019" name="Int. J. Syst. Evol. Microbiol.">
        <title>The Global Catalogue of Microorganisms (GCM) 10K type strain sequencing project: providing services to taxonomists for standard genome sequencing and annotation.</title>
        <authorList>
            <consortium name="The Broad Institute Genomics Platform"/>
            <consortium name="The Broad Institute Genome Sequencing Center for Infectious Disease"/>
            <person name="Wu L."/>
            <person name="Ma J."/>
        </authorList>
    </citation>
    <scope>NUCLEOTIDE SEQUENCE [LARGE SCALE GENOMIC DNA]</scope>
    <source>
        <strain evidence="3">KACC 12649</strain>
    </source>
</reference>
<dbReference type="SUPFAM" id="SSF56219">
    <property type="entry name" value="DNase I-like"/>
    <property type="match status" value="1"/>
</dbReference>
<dbReference type="PANTHER" id="PTHR14859">
    <property type="entry name" value="CALCOFLUOR WHITE HYPERSENSITIVE PROTEIN PRECURSOR"/>
    <property type="match status" value="1"/>
</dbReference>
<feature type="domain" description="Endonuclease/exonuclease/phosphatase" evidence="1">
    <location>
        <begin position="4"/>
        <end position="273"/>
    </location>
</feature>
<evidence type="ECO:0000313" key="2">
    <source>
        <dbReference type="EMBL" id="MFC5461301.1"/>
    </source>
</evidence>
<organism evidence="2 3">
    <name type="scientific">Massilia niabensis</name>
    <dbReference type="NCBI Taxonomy" id="544910"/>
    <lineage>
        <taxon>Bacteria</taxon>
        <taxon>Pseudomonadati</taxon>
        <taxon>Pseudomonadota</taxon>
        <taxon>Betaproteobacteria</taxon>
        <taxon>Burkholderiales</taxon>
        <taxon>Oxalobacteraceae</taxon>
        <taxon>Telluria group</taxon>
        <taxon>Massilia</taxon>
    </lineage>
</organism>
<protein>
    <submittedName>
        <fullName evidence="2">Endonuclease/exonuclease/phosphatase family protein</fullName>
    </submittedName>
</protein>
<dbReference type="PANTHER" id="PTHR14859:SF15">
    <property type="entry name" value="ENDONUCLEASE_EXONUCLEASE_PHOSPHATASE DOMAIN-CONTAINING PROTEIN"/>
    <property type="match status" value="1"/>
</dbReference>
<dbReference type="GO" id="GO:0004519">
    <property type="term" value="F:endonuclease activity"/>
    <property type="evidence" value="ECO:0007669"/>
    <property type="project" value="UniProtKB-KW"/>
</dbReference>
<evidence type="ECO:0000259" key="1">
    <source>
        <dbReference type="Pfam" id="PF03372"/>
    </source>
</evidence>
<keyword evidence="3" id="KW-1185">Reference proteome</keyword>
<dbReference type="Gene3D" id="3.60.10.10">
    <property type="entry name" value="Endonuclease/exonuclease/phosphatase"/>
    <property type="match status" value="1"/>
</dbReference>
<comment type="caution">
    <text evidence="2">The sequence shown here is derived from an EMBL/GenBank/DDBJ whole genome shotgun (WGS) entry which is preliminary data.</text>
</comment>
<keyword evidence="2" id="KW-0540">Nuclease</keyword>
<dbReference type="InterPro" id="IPR036691">
    <property type="entry name" value="Endo/exonu/phosph_ase_sf"/>
</dbReference>
<proteinExistence type="predicted"/>